<feature type="region of interest" description="Disordered" evidence="14">
    <location>
        <begin position="814"/>
        <end position="863"/>
    </location>
</feature>
<feature type="region of interest" description="Disordered" evidence="14">
    <location>
        <begin position="878"/>
        <end position="1009"/>
    </location>
</feature>
<evidence type="ECO:0000259" key="16">
    <source>
        <dbReference type="PROSITE" id="PS51217"/>
    </source>
</evidence>
<keyword evidence="9" id="KW-0413">Isomerase</keyword>
<evidence type="ECO:0000256" key="11">
    <source>
        <dbReference type="ARBA" id="ARBA00034808"/>
    </source>
</evidence>
<dbReference type="Proteomes" id="UP001140091">
    <property type="component" value="Unassembled WGS sequence"/>
</dbReference>
<dbReference type="EC" id="5.6.2.4" evidence="11"/>
<dbReference type="GO" id="GO:0000725">
    <property type="term" value="P:recombinational repair"/>
    <property type="evidence" value="ECO:0007669"/>
    <property type="project" value="TreeGrafter"/>
</dbReference>
<dbReference type="PANTHER" id="PTHR11070:SF2">
    <property type="entry name" value="ATP-DEPENDENT DNA HELICASE SRS2"/>
    <property type="match status" value="1"/>
</dbReference>
<evidence type="ECO:0000256" key="3">
    <source>
        <dbReference type="ARBA" id="ARBA00022763"/>
    </source>
</evidence>
<dbReference type="GO" id="GO:0043138">
    <property type="term" value="F:3'-5' DNA helicase activity"/>
    <property type="evidence" value="ECO:0007669"/>
    <property type="project" value="UniProtKB-EC"/>
</dbReference>
<evidence type="ECO:0000256" key="13">
    <source>
        <dbReference type="PROSITE-ProRule" id="PRU00560"/>
    </source>
</evidence>
<feature type="domain" description="UvrD-like helicase ATP-binding" evidence="15">
    <location>
        <begin position="10"/>
        <end position="303"/>
    </location>
</feature>
<comment type="similarity">
    <text evidence="1">Belongs to the helicase family. UvrD subfamily.</text>
</comment>
<evidence type="ECO:0000256" key="4">
    <source>
        <dbReference type="ARBA" id="ARBA00022801"/>
    </source>
</evidence>
<evidence type="ECO:0000313" key="18">
    <source>
        <dbReference type="Proteomes" id="UP001140091"/>
    </source>
</evidence>
<dbReference type="Pfam" id="PF00580">
    <property type="entry name" value="UvrD-helicase"/>
    <property type="match status" value="1"/>
</dbReference>
<dbReference type="PROSITE" id="PS51217">
    <property type="entry name" value="UVRD_HELICASE_CTER"/>
    <property type="match status" value="1"/>
</dbReference>
<keyword evidence="18" id="KW-1185">Reference proteome</keyword>
<evidence type="ECO:0000256" key="2">
    <source>
        <dbReference type="ARBA" id="ARBA00022741"/>
    </source>
</evidence>
<comment type="caution">
    <text evidence="17">The sequence shown here is derived from an EMBL/GenBank/DDBJ whole genome shotgun (WGS) entry which is preliminary data.</text>
</comment>
<proteinExistence type="inferred from homology"/>
<dbReference type="Gene3D" id="1.10.10.160">
    <property type="match status" value="1"/>
</dbReference>
<evidence type="ECO:0000256" key="7">
    <source>
        <dbReference type="ARBA" id="ARBA00023125"/>
    </source>
</evidence>
<dbReference type="OrthoDB" id="1470711at2759"/>
<feature type="compositionally biased region" description="Polar residues" evidence="14">
    <location>
        <begin position="919"/>
        <end position="966"/>
    </location>
</feature>
<name>A0A9W8MDV2_9AGAR</name>
<keyword evidence="8" id="KW-0234">DNA repair</keyword>
<dbReference type="Gene3D" id="3.40.50.300">
    <property type="entry name" value="P-loop containing nucleotide triphosphate hydrolases"/>
    <property type="match status" value="2"/>
</dbReference>
<dbReference type="InterPro" id="IPR027417">
    <property type="entry name" value="P-loop_NTPase"/>
</dbReference>
<keyword evidence="2 13" id="KW-0547">Nucleotide-binding</keyword>
<evidence type="ECO:0000256" key="5">
    <source>
        <dbReference type="ARBA" id="ARBA00022806"/>
    </source>
</evidence>
<evidence type="ECO:0000256" key="1">
    <source>
        <dbReference type="ARBA" id="ARBA00009922"/>
    </source>
</evidence>
<comment type="catalytic activity">
    <reaction evidence="12">
        <text>ATP + H2O = ADP + phosphate + H(+)</text>
        <dbReference type="Rhea" id="RHEA:13065"/>
        <dbReference type="ChEBI" id="CHEBI:15377"/>
        <dbReference type="ChEBI" id="CHEBI:15378"/>
        <dbReference type="ChEBI" id="CHEBI:30616"/>
        <dbReference type="ChEBI" id="CHEBI:43474"/>
        <dbReference type="ChEBI" id="CHEBI:456216"/>
        <dbReference type="EC" id="5.6.2.4"/>
    </reaction>
</comment>
<dbReference type="GO" id="GO:0005634">
    <property type="term" value="C:nucleus"/>
    <property type="evidence" value="ECO:0007669"/>
    <property type="project" value="TreeGrafter"/>
</dbReference>
<protein>
    <recommendedName>
        <fullName evidence="11">DNA 3'-5' helicase</fullName>
        <ecNumber evidence="11">5.6.2.4</ecNumber>
    </recommendedName>
</protein>
<evidence type="ECO:0000259" key="15">
    <source>
        <dbReference type="PROSITE" id="PS51198"/>
    </source>
</evidence>
<evidence type="ECO:0000256" key="12">
    <source>
        <dbReference type="ARBA" id="ARBA00048988"/>
    </source>
</evidence>
<keyword evidence="5 13" id="KW-0347">Helicase</keyword>
<evidence type="ECO:0000256" key="14">
    <source>
        <dbReference type="SAM" id="MobiDB-lite"/>
    </source>
</evidence>
<feature type="compositionally biased region" description="Polar residues" evidence="14">
    <location>
        <begin position="899"/>
        <end position="911"/>
    </location>
</feature>
<dbReference type="GO" id="GO:0005524">
    <property type="term" value="F:ATP binding"/>
    <property type="evidence" value="ECO:0007669"/>
    <property type="project" value="UniProtKB-UniRule"/>
</dbReference>
<dbReference type="CDD" id="cd17932">
    <property type="entry name" value="DEXQc_UvrD"/>
    <property type="match status" value="1"/>
</dbReference>
<evidence type="ECO:0000256" key="9">
    <source>
        <dbReference type="ARBA" id="ARBA00023235"/>
    </source>
</evidence>
<dbReference type="EMBL" id="JANBPK010001042">
    <property type="protein sequence ID" value="KAJ2926931.1"/>
    <property type="molecule type" value="Genomic_DNA"/>
</dbReference>
<keyword evidence="4 13" id="KW-0378">Hydrolase</keyword>
<keyword evidence="3" id="KW-0227">DNA damage</keyword>
<evidence type="ECO:0000313" key="17">
    <source>
        <dbReference type="EMBL" id="KAJ2926931.1"/>
    </source>
</evidence>
<evidence type="ECO:0000256" key="8">
    <source>
        <dbReference type="ARBA" id="ARBA00023204"/>
    </source>
</evidence>
<dbReference type="PROSITE" id="PS51198">
    <property type="entry name" value="UVRD_HELICASE_ATP_BIND"/>
    <property type="match status" value="1"/>
</dbReference>
<dbReference type="GO" id="GO:0003677">
    <property type="term" value="F:DNA binding"/>
    <property type="evidence" value="ECO:0007669"/>
    <property type="project" value="UniProtKB-KW"/>
</dbReference>
<evidence type="ECO:0000256" key="10">
    <source>
        <dbReference type="ARBA" id="ARBA00034617"/>
    </source>
</evidence>
<dbReference type="Gene3D" id="1.10.486.10">
    <property type="entry name" value="PCRA, domain 4"/>
    <property type="match status" value="1"/>
</dbReference>
<accession>A0A9W8MDV2</accession>
<reference evidence="17" key="1">
    <citation type="submission" date="2022-06" db="EMBL/GenBank/DDBJ databases">
        <title>Genome Sequence of Candolleomyces eurysporus.</title>
        <authorList>
            <person name="Buettner E."/>
        </authorList>
    </citation>
    <scope>NUCLEOTIDE SEQUENCE</scope>
    <source>
        <strain evidence="17">VTCC 930004</strain>
    </source>
</reference>
<dbReference type="InterPro" id="IPR000212">
    <property type="entry name" value="DNA_helicase_UvrD/REP"/>
</dbReference>
<feature type="domain" description="UvrD-like helicase C-terminal" evidence="16">
    <location>
        <begin position="304"/>
        <end position="601"/>
    </location>
</feature>
<keyword evidence="6 13" id="KW-0067">ATP-binding</keyword>
<feature type="binding site" evidence="13">
    <location>
        <begin position="31"/>
        <end position="38"/>
    </location>
    <ligand>
        <name>ATP</name>
        <dbReference type="ChEBI" id="CHEBI:30616"/>
    </ligand>
</feature>
<dbReference type="PANTHER" id="PTHR11070">
    <property type="entry name" value="UVRD / RECB / PCRA DNA HELICASE FAMILY MEMBER"/>
    <property type="match status" value="1"/>
</dbReference>
<comment type="catalytic activity">
    <reaction evidence="10">
        <text>Couples ATP hydrolysis with the unwinding of duplex DNA by translocating in the 3'-5' direction.</text>
        <dbReference type="EC" id="5.6.2.4"/>
    </reaction>
</comment>
<dbReference type="Pfam" id="PF13361">
    <property type="entry name" value="UvrD_C"/>
    <property type="match status" value="1"/>
</dbReference>
<dbReference type="GO" id="GO:0016787">
    <property type="term" value="F:hydrolase activity"/>
    <property type="evidence" value="ECO:0007669"/>
    <property type="project" value="UniProtKB-UniRule"/>
</dbReference>
<keyword evidence="7" id="KW-0238">DNA-binding</keyword>
<dbReference type="InterPro" id="IPR014016">
    <property type="entry name" value="UvrD-like_ATP-bd"/>
</dbReference>
<dbReference type="InterPro" id="IPR014017">
    <property type="entry name" value="DNA_helicase_UvrD-like_C"/>
</dbReference>
<feature type="compositionally biased region" description="Low complexity" evidence="14">
    <location>
        <begin position="833"/>
        <end position="863"/>
    </location>
</feature>
<dbReference type="FunFam" id="3.40.50.300:FF:001201">
    <property type="entry name" value="ATP-dependent DNA helicase UvrD2"/>
    <property type="match status" value="1"/>
</dbReference>
<feature type="non-terminal residue" evidence="17">
    <location>
        <position position="1"/>
    </location>
</feature>
<feature type="region of interest" description="Disordered" evidence="14">
    <location>
        <begin position="788"/>
        <end position="807"/>
    </location>
</feature>
<feature type="compositionally biased region" description="Polar residues" evidence="14">
    <location>
        <begin position="797"/>
        <end position="807"/>
    </location>
</feature>
<gene>
    <name evidence="17" type="ORF">H1R20_g10172</name>
</gene>
<dbReference type="SUPFAM" id="SSF52540">
    <property type="entry name" value="P-loop containing nucleoside triphosphate hydrolases"/>
    <property type="match status" value="1"/>
</dbReference>
<sequence>MERVDSFLNILNGVQLKAATHPYASALQILAGPGSGKTRVLTSRIAHLILNCNMPAQAICAVTFTNKAANEMRERLTKLLGKDRTSQLKMGTFHSLCARFLRKYAKLVDIPENFTVCDAAESKKIIATLLKRFEKDIKDRSLSLEPGTVASMISKAKSKGKSAEYCLADAKSSLPTQGSSEGAPLSLEVIVAEVYVDYEATLKKNNALDFDDLLVYGVKLFSKHSSVAYWCQHILVDEFQDTNVTQYDLMCAIARTTRSVTIVGDPDQSIYGWRAAEVENLAKMRRDFPNTTQIFLEENYRSTGAILEASLAIVSQDEKRISKSLYTAHPDGISPILYQVSREQEEATFIAVEIKRLIAYMGGVFRWGDFAILLRYNALSRTIENALQREGIPCRILGGHRFFERLEVKDVLAYLQLVDNPTFEPAFLRVINVPGRGIGEKTLSEILQRAEKAQKSPLELLEGIHDTRIPDSKPSIRKKISSFIQVMKKLRLSAQNGMAPSDLIHQLLDIIQYQDHLRRTQQDWETRWENVKELITFAKEVEEQNSRDSALHSEQEDLALDDNVSPLRQFLQTSMLSSAGDNDTEDSLDKVTISTCHSAKGLEWPVVMVPSVDSSTFPFIRSEDEDEERRLLYVACTRAKSLLYITRSTIRTVAGDQKARALSKFIGNVMEKREKEKKMPLFIQHLPQIELEERAIICKVLERPEPDESEVDCLVESFIRLGREYPPLIPWMGPDAYATNFQAYTSYQSSSHLGPFASSSTLSPAAPFTSFASFGRPLAPQIQAPTQGFASLGRGAPTTTFRLPISTTPQAHSSFLTRQPEQGRDNPPASFHTPASSFKSTPPASAPTSSASTSQSVSRASISEQATPFKSTVLISAPASKPVPRGPVSMKAAPFSRPEQPSSVNPSNRQISAPIIENNGHSQQFNAGKSRSTVLQPSGNASTPSSKPVTIANPSTKPQLPQQNTAPPGIVAGVTPATGPPQGVKRRLGMGPRATPGGYANKKFKPPTL</sequence>
<dbReference type="InterPro" id="IPR013986">
    <property type="entry name" value="DExx_box_DNA_helicase_dom_sf"/>
</dbReference>
<evidence type="ECO:0000256" key="6">
    <source>
        <dbReference type="ARBA" id="ARBA00022840"/>
    </source>
</evidence>
<organism evidence="17 18">
    <name type="scientific">Candolleomyces eurysporus</name>
    <dbReference type="NCBI Taxonomy" id="2828524"/>
    <lineage>
        <taxon>Eukaryota</taxon>
        <taxon>Fungi</taxon>
        <taxon>Dikarya</taxon>
        <taxon>Basidiomycota</taxon>
        <taxon>Agaricomycotina</taxon>
        <taxon>Agaricomycetes</taxon>
        <taxon>Agaricomycetidae</taxon>
        <taxon>Agaricales</taxon>
        <taxon>Agaricineae</taxon>
        <taxon>Psathyrellaceae</taxon>
        <taxon>Candolleomyces</taxon>
    </lineage>
</organism>
<dbReference type="AlphaFoldDB" id="A0A9W8MDV2"/>